<evidence type="ECO:0000256" key="2">
    <source>
        <dbReference type="SAM" id="Phobius"/>
    </source>
</evidence>
<feature type="region of interest" description="Disordered" evidence="1">
    <location>
        <begin position="579"/>
        <end position="632"/>
    </location>
</feature>
<organism evidence="3 4">
    <name type="scientific">Kwoniella heveanensis BCC8398</name>
    <dbReference type="NCBI Taxonomy" id="1296120"/>
    <lineage>
        <taxon>Eukaryota</taxon>
        <taxon>Fungi</taxon>
        <taxon>Dikarya</taxon>
        <taxon>Basidiomycota</taxon>
        <taxon>Agaricomycotina</taxon>
        <taxon>Tremellomycetes</taxon>
        <taxon>Tremellales</taxon>
        <taxon>Cryptococcaceae</taxon>
        <taxon>Kwoniella</taxon>
    </lineage>
</organism>
<reference evidence="4" key="2">
    <citation type="submission" date="2013-12" db="EMBL/GenBank/DDBJ databases">
        <title>Evolution of pathogenesis and genome organization in the Tremellales.</title>
        <authorList>
            <person name="Cuomo C."/>
            <person name="Litvintseva A."/>
            <person name="Heitman J."/>
            <person name="Chen Y."/>
            <person name="Sun S."/>
            <person name="Springer D."/>
            <person name="Dromer F."/>
            <person name="Young S."/>
            <person name="Zeng Q."/>
            <person name="Chapman S."/>
            <person name="Gujja S."/>
            <person name="Saif S."/>
            <person name="Birren B."/>
        </authorList>
    </citation>
    <scope>NUCLEOTIDE SEQUENCE [LARGE SCALE GENOMIC DNA]</scope>
    <source>
        <strain evidence="4">BCC8398</strain>
    </source>
</reference>
<feature type="compositionally biased region" description="Polar residues" evidence="1">
    <location>
        <begin position="579"/>
        <end position="588"/>
    </location>
</feature>
<dbReference type="AlphaFoldDB" id="A0A1B9H4K7"/>
<dbReference type="OrthoDB" id="2564234at2759"/>
<dbReference type="STRING" id="1296120.A0A1B9H4K7"/>
<keyword evidence="4" id="KW-1185">Reference proteome</keyword>
<proteinExistence type="predicted"/>
<dbReference type="Gene3D" id="2.60.120.260">
    <property type="entry name" value="Galactose-binding domain-like"/>
    <property type="match status" value="2"/>
</dbReference>
<keyword evidence="2" id="KW-0812">Transmembrane</keyword>
<dbReference type="Proteomes" id="UP000092666">
    <property type="component" value="Unassembled WGS sequence"/>
</dbReference>
<evidence type="ECO:0000256" key="1">
    <source>
        <dbReference type="SAM" id="MobiDB-lite"/>
    </source>
</evidence>
<evidence type="ECO:0000313" key="3">
    <source>
        <dbReference type="EMBL" id="OCF38202.1"/>
    </source>
</evidence>
<feature type="region of interest" description="Disordered" evidence="1">
    <location>
        <begin position="371"/>
        <end position="445"/>
    </location>
</feature>
<accession>A0A1B9H4K7</accession>
<gene>
    <name evidence="3" type="ORF">I316_00427</name>
</gene>
<sequence>MEILIDDSSPQIAYYANSTSEGWSNNHQESGGSSDPYLKLYNKGTFHSTMGDGDHMVFTFNGTGVALYGSKRPNHEVCGVRIDEENEVYVSTYAKTPELQRQLFMRDDLPANQEHTITVTNYPNKRDPNAPQSNSTERSLDIDHVVVTLPISGPLYTTILDDTSSSVTYDTMWRKVNDTDAGFYNSTAHSTSRSSSVVDIRFSGTSVQLFGTIGGVHGNYSVSLDGASEIRYNASNWEVLNGVPLYTASGLTDDQHVVRLVNRGGTNQTLEFDYAVVNSTVAPTTRPQGAQISTATIAAPVSSASSVMSVSETPNAVDQSPASSDTSSSSADDDDDGSQAGLIAGSVTAGVVALLLVIVVLFLFCRTKRRPPRSHKGAISRPRPRSLRSFEKATPLPRRLMTSSSHSGEERLLESPPLPPLPQRSTISTISTMNHGNVPPPLSGKPKFIGPLHMPYRPRPDMASSPEEKLFMVKPTLPPLATRSRDKDLYSMTSSLSEWIYENSGGSVRSSTFMLSPAASSCQPEDACQAAARDRTSTRPISKSSFFDKFTKPNLANLRPPPLALPTHKDRMTGSHSYTVLRSPNQTEHVMAANPRVSTKSTPDPAKSRHKKTWHSGPKTASIPDADWPDDR</sequence>
<feature type="region of interest" description="Disordered" evidence="1">
    <location>
        <begin position="309"/>
        <end position="337"/>
    </location>
</feature>
<feature type="compositionally biased region" description="Polar residues" evidence="1">
    <location>
        <begin position="423"/>
        <end position="435"/>
    </location>
</feature>
<feature type="compositionally biased region" description="Basic residues" evidence="1">
    <location>
        <begin position="371"/>
        <end position="386"/>
    </location>
</feature>
<keyword evidence="2" id="KW-0472">Membrane</keyword>
<feature type="region of interest" description="Disordered" evidence="1">
    <location>
        <begin position="117"/>
        <end position="137"/>
    </location>
</feature>
<feature type="compositionally biased region" description="Low complexity" evidence="1">
    <location>
        <begin position="309"/>
        <end position="330"/>
    </location>
</feature>
<dbReference type="EMBL" id="KI669492">
    <property type="protein sequence ID" value="OCF38202.1"/>
    <property type="molecule type" value="Genomic_DNA"/>
</dbReference>
<evidence type="ECO:0000313" key="4">
    <source>
        <dbReference type="Proteomes" id="UP000092666"/>
    </source>
</evidence>
<name>A0A1B9H4K7_9TREE</name>
<feature type="transmembrane region" description="Helical" evidence="2">
    <location>
        <begin position="342"/>
        <end position="365"/>
    </location>
</feature>
<keyword evidence="2" id="KW-1133">Transmembrane helix</keyword>
<evidence type="ECO:0008006" key="5">
    <source>
        <dbReference type="Google" id="ProtNLM"/>
    </source>
</evidence>
<reference evidence="3 4" key="1">
    <citation type="submission" date="2013-07" db="EMBL/GenBank/DDBJ databases">
        <title>The Genome Sequence of Cryptococcus heveanensis BCC8398.</title>
        <authorList>
            <consortium name="The Broad Institute Genome Sequencing Platform"/>
            <person name="Cuomo C."/>
            <person name="Litvintseva A."/>
            <person name="Chen Y."/>
            <person name="Heitman J."/>
            <person name="Sun S."/>
            <person name="Springer D."/>
            <person name="Dromer F."/>
            <person name="Young S.K."/>
            <person name="Zeng Q."/>
            <person name="Gargeya S."/>
            <person name="Fitzgerald M."/>
            <person name="Abouelleil A."/>
            <person name="Alvarado L."/>
            <person name="Berlin A.M."/>
            <person name="Chapman S.B."/>
            <person name="Dewar J."/>
            <person name="Goldberg J."/>
            <person name="Griggs A."/>
            <person name="Gujja S."/>
            <person name="Hansen M."/>
            <person name="Howarth C."/>
            <person name="Imamovic A."/>
            <person name="Larimer J."/>
            <person name="McCowan C."/>
            <person name="Murphy C."/>
            <person name="Pearson M."/>
            <person name="Priest M."/>
            <person name="Roberts A."/>
            <person name="Saif S."/>
            <person name="Shea T."/>
            <person name="Sykes S."/>
            <person name="Wortman J."/>
            <person name="Nusbaum C."/>
            <person name="Birren B."/>
        </authorList>
    </citation>
    <scope>NUCLEOTIDE SEQUENCE [LARGE SCALE GENOMIC DNA]</scope>
    <source>
        <strain evidence="3 4">BCC8398</strain>
    </source>
</reference>
<protein>
    <recommendedName>
        <fullName evidence="5">Transmembrane protein</fullName>
    </recommendedName>
</protein>